<dbReference type="RefSeq" id="WP_074631862.1">
    <property type="nucleotide sequence ID" value="NZ_FNKY01000001.1"/>
</dbReference>
<evidence type="ECO:0000256" key="8">
    <source>
        <dbReference type="SAM" id="Phobius"/>
    </source>
</evidence>
<dbReference type="PANTHER" id="PTHR30462:SF0">
    <property type="entry name" value="INTERMEMBRANE TRANSPORT PROTEIN YEBT"/>
    <property type="match status" value="1"/>
</dbReference>
<dbReference type="PANTHER" id="PTHR30462">
    <property type="entry name" value="INTERMEMBRANE TRANSPORT PROTEIN PQIB-RELATED"/>
    <property type="match status" value="1"/>
</dbReference>
<dbReference type="InterPro" id="IPR051800">
    <property type="entry name" value="PqiA-PqiB_transport"/>
</dbReference>
<evidence type="ECO:0000256" key="1">
    <source>
        <dbReference type="ARBA" id="ARBA00004533"/>
    </source>
</evidence>
<evidence type="ECO:0000256" key="6">
    <source>
        <dbReference type="ARBA" id="ARBA00023136"/>
    </source>
</evidence>
<evidence type="ECO:0000256" key="2">
    <source>
        <dbReference type="ARBA" id="ARBA00022475"/>
    </source>
</evidence>
<dbReference type="Proteomes" id="UP000183471">
    <property type="component" value="Unassembled WGS sequence"/>
</dbReference>
<feature type="domain" description="Mce/MlaD" evidence="9">
    <location>
        <begin position="168"/>
        <end position="242"/>
    </location>
</feature>
<name>A0ABY0TCN4_9PROT</name>
<sequence>MSEEKIEEPADETIPVPEKARQRDWMPSLIWLIPILAAVIGITLAVHTWLQRGPEIVIEFRSADGLEAGKTKVKYKEVEIGSVTAVKLAKDHTRVLVTVLLNKEAEDFAVADSRFWVVRARMGSSGISGLSTLLSGGYIGADAGIEKNKSHKFTGLEVPPIVTRDASGKQFVLHADDIGSLDIGSPVYFRRIEVGKVSAYDLDPDGKKVTMRIFVNAPYDKFVGVNTRFWHASGFEVKLSASGVAVNTQSLMSILLGGLAFQAPEFMRGAPANENTTFVLAKDQTEAMKDDDGEAKTVLLYFKQSVRGLTPGAEVNFRGLILGQVKSIGIEYDRERKEFNMPVLVEIYPARIGRKYIQARDEEKITPQQRLHFLIKRGLAAQLRTGSLLTGQLYVALDFFPEVAAANKAASKNGTGTKASPADAAPKDAPPTDALPTDAPPTLLLLPTVPGNVEQMQAQIAALAQKFNKIPFDQIGNELNDSLKELKQTLNSTGRLADKLNNDVAPEMAVALKDVSKTLNQTERILSGNAPLAQDLRQALQELTRAAASLRVLTDYFELHPEAIIRGKQKDKQ</sequence>
<feature type="region of interest" description="Disordered" evidence="7">
    <location>
        <begin position="411"/>
        <end position="439"/>
    </location>
</feature>
<organism evidence="10 11">
    <name type="scientific">Nitrosospira multiformis</name>
    <dbReference type="NCBI Taxonomy" id="1231"/>
    <lineage>
        <taxon>Bacteria</taxon>
        <taxon>Pseudomonadati</taxon>
        <taxon>Pseudomonadota</taxon>
        <taxon>Betaproteobacteria</taxon>
        <taxon>Nitrosomonadales</taxon>
        <taxon>Nitrosomonadaceae</taxon>
        <taxon>Nitrosospira</taxon>
    </lineage>
</organism>
<evidence type="ECO:0000256" key="4">
    <source>
        <dbReference type="ARBA" id="ARBA00022692"/>
    </source>
</evidence>
<dbReference type="EMBL" id="FNKY01000001">
    <property type="protein sequence ID" value="SDQ62913.1"/>
    <property type="molecule type" value="Genomic_DNA"/>
</dbReference>
<keyword evidence="5 8" id="KW-1133">Transmembrane helix</keyword>
<accession>A0ABY0TCN4</accession>
<keyword evidence="11" id="KW-1185">Reference proteome</keyword>
<feature type="domain" description="Mce/MlaD" evidence="9">
    <location>
        <begin position="53"/>
        <end position="140"/>
    </location>
</feature>
<comment type="caution">
    <text evidence="10">The sequence shown here is derived from an EMBL/GenBank/DDBJ whole genome shotgun (WGS) entry which is preliminary data.</text>
</comment>
<proteinExistence type="predicted"/>
<dbReference type="Pfam" id="PF02470">
    <property type="entry name" value="MlaD"/>
    <property type="match status" value="3"/>
</dbReference>
<evidence type="ECO:0000256" key="7">
    <source>
        <dbReference type="SAM" id="MobiDB-lite"/>
    </source>
</evidence>
<evidence type="ECO:0000256" key="5">
    <source>
        <dbReference type="ARBA" id="ARBA00022989"/>
    </source>
</evidence>
<keyword evidence="2" id="KW-1003">Cell membrane</keyword>
<keyword evidence="6 8" id="KW-0472">Membrane</keyword>
<dbReference type="InterPro" id="IPR003399">
    <property type="entry name" value="Mce/MlaD"/>
</dbReference>
<protein>
    <submittedName>
        <fullName evidence="10">Paraquat-inducible protein B</fullName>
    </submittedName>
</protein>
<feature type="domain" description="Mce/MlaD" evidence="9">
    <location>
        <begin position="296"/>
        <end position="399"/>
    </location>
</feature>
<feature type="transmembrane region" description="Helical" evidence="8">
    <location>
        <begin position="29"/>
        <end position="50"/>
    </location>
</feature>
<reference evidence="10 11" key="1">
    <citation type="submission" date="2016-10" db="EMBL/GenBank/DDBJ databases">
        <authorList>
            <person name="Varghese N."/>
            <person name="Submissions S."/>
        </authorList>
    </citation>
    <scope>NUCLEOTIDE SEQUENCE [LARGE SCALE GENOMIC DNA]</scope>
    <source>
        <strain evidence="10 11">Nl1</strain>
    </source>
</reference>
<evidence type="ECO:0000313" key="10">
    <source>
        <dbReference type="EMBL" id="SDQ62913.1"/>
    </source>
</evidence>
<keyword evidence="4 8" id="KW-0812">Transmembrane</keyword>
<evidence type="ECO:0000259" key="9">
    <source>
        <dbReference type="Pfam" id="PF02470"/>
    </source>
</evidence>
<evidence type="ECO:0000256" key="3">
    <source>
        <dbReference type="ARBA" id="ARBA00022519"/>
    </source>
</evidence>
<keyword evidence="3" id="KW-0997">Cell inner membrane</keyword>
<evidence type="ECO:0000313" key="11">
    <source>
        <dbReference type="Proteomes" id="UP000183471"/>
    </source>
</evidence>
<gene>
    <name evidence="10" type="ORF">SAMN05216402_1614</name>
</gene>
<comment type="subcellular location">
    <subcellularLocation>
        <location evidence="1">Cell inner membrane</location>
    </subcellularLocation>
</comment>